<dbReference type="AlphaFoldDB" id="A0A133VCA9"/>
<dbReference type="EC" id="2.3.1.101" evidence="3"/>
<keyword evidence="3 6" id="KW-0012">Acyltransferase</keyword>
<dbReference type="GO" id="GO:0006730">
    <property type="term" value="P:one-carbon metabolic process"/>
    <property type="evidence" value="ECO:0007669"/>
    <property type="project" value="UniProtKB-UniRule"/>
</dbReference>
<dbReference type="Gene3D" id="3.30.70.520">
    <property type="match status" value="2"/>
</dbReference>
<evidence type="ECO:0000256" key="2">
    <source>
        <dbReference type="ARBA" id="ARBA00022679"/>
    </source>
</evidence>
<feature type="domain" description="Formylmethanofuran: tetrahydromethanopterin formyltransferase Ftr C-terminal" evidence="5">
    <location>
        <begin position="152"/>
        <end position="300"/>
    </location>
</feature>
<comment type="function">
    <text evidence="3">Catalyzes the transfer of a formyl group from 5-formyl tetrahydromethanopterin (5-formyl-H(4)MPT) to methanofuran (MFR) to produce formylmethanofuran (formyl-MFR) and tetrahydromethanopterin (H(4)MPT).</text>
</comment>
<dbReference type="InterPro" id="IPR002770">
    <property type="entry name" value="ForMFR_H4MPT_ForTrfase_C"/>
</dbReference>
<dbReference type="InterPro" id="IPR023447">
    <property type="entry name" value="ForMFR_H4MPT_ForTrfase_fd-like"/>
</dbReference>
<dbReference type="SUPFAM" id="SSF55112">
    <property type="entry name" value="Formylmethanofuran:tetrahydromethanopterin formyltransferase"/>
    <property type="match status" value="2"/>
</dbReference>
<comment type="caution">
    <text evidence="6">The sequence shown here is derived from an EMBL/GenBank/DDBJ whole genome shotgun (WGS) entry which is preliminary data.</text>
</comment>
<dbReference type="NCBIfam" id="TIGR03119">
    <property type="entry name" value="one_C_fhcD"/>
    <property type="match status" value="1"/>
</dbReference>
<evidence type="ECO:0000313" key="6">
    <source>
        <dbReference type="EMBL" id="KXB04050.1"/>
    </source>
</evidence>
<evidence type="ECO:0000259" key="4">
    <source>
        <dbReference type="Pfam" id="PF01913"/>
    </source>
</evidence>
<evidence type="ECO:0000259" key="5">
    <source>
        <dbReference type="Pfam" id="PF02741"/>
    </source>
</evidence>
<comment type="catalytic activity">
    <reaction evidence="3">
        <text>N-formylmethanofuran + 5,6,7,8-tetrahydromethanopterin + H(+) = N(5)-formyl-5,6,7,8-tetrahydromethanopterin + methanofuran</text>
        <dbReference type="Rhea" id="RHEA:18061"/>
        <dbReference type="ChEBI" id="CHEBI:15378"/>
        <dbReference type="ChEBI" id="CHEBI:57727"/>
        <dbReference type="ChEBI" id="CHEBI:58018"/>
        <dbReference type="ChEBI" id="CHEBI:58103"/>
        <dbReference type="ChEBI" id="CHEBI:58151"/>
        <dbReference type="EC" id="2.3.1.101"/>
    </reaction>
</comment>
<proteinExistence type="inferred from homology"/>
<dbReference type="GO" id="GO:0005737">
    <property type="term" value="C:cytoplasm"/>
    <property type="evidence" value="ECO:0007669"/>
    <property type="project" value="UniProtKB-SubCell"/>
</dbReference>
<dbReference type="InterPro" id="IPR022667">
    <property type="entry name" value="ForMFR_H4MPT_ForTrfase_N"/>
</dbReference>
<dbReference type="InterPro" id="IPR014053">
    <property type="entry name" value="ForMFR_H4MPT_ForTrfase"/>
</dbReference>
<dbReference type="EMBL" id="LHYA01000007">
    <property type="protein sequence ID" value="KXB04050.1"/>
    <property type="molecule type" value="Genomic_DNA"/>
</dbReference>
<keyword evidence="3" id="KW-0554">One-carbon metabolism</keyword>
<keyword evidence="7" id="KW-1185">Reference proteome</keyword>
<keyword evidence="2 3" id="KW-0808">Transferase</keyword>
<comment type="subcellular location">
    <subcellularLocation>
        <location evidence="3">Cytoplasm</location>
    </subcellularLocation>
</comment>
<dbReference type="PIRSF" id="PIRSF006414">
    <property type="entry name" value="Ftr_formyl_trnsf"/>
    <property type="match status" value="1"/>
</dbReference>
<protein>
    <recommendedName>
        <fullName evidence="3">Formylmethanofuran--tetrahydromethanopterin formyltransferase</fullName>
        <shortName evidence="3">Ftr</shortName>
        <ecNumber evidence="3">2.3.1.101</ecNumber>
    </recommendedName>
    <alternativeName>
        <fullName evidence="3">H4MPT formyltransferase</fullName>
    </alternativeName>
</protein>
<feature type="domain" description="Formylmethanofuran: tetrahydromethanopterin formyltransferase Ftr N-terminal" evidence="4">
    <location>
        <begin position="1"/>
        <end position="149"/>
    </location>
</feature>
<dbReference type="HAMAP" id="MF_00579">
    <property type="entry name" value="FTR"/>
    <property type="match status" value="1"/>
</dbReference>
<accession>A0A133VCA9</accession>
<dbReference type="PATRIC" id="fig|1698276.3.peg.636"/>
<evidence type="ECO:0000313" key="7">
    <source>
        <dbReference type="Proteomes" id="UP000070405"/>
    </source>
</evidence>
<name>A0A133VCA9_9EURY</name>
<dbReference type="Pfam" id="PF02741">
    <property type="entry name" value="FTR_C"/>
    <property type="match status" value="1"/>
</dbReference>
<evidence type="ECO:0000256" key="3">
    <source>
        <dbReference type="HAMAP-Rule" id="MF_00579"/>
    </source>
</evidence>
<comment type="similarity">
    <text evidence="1 3">Belongs to the FTR family.</text>
</comment>
<keyword evidence="3" id="KW-0963">Cytoplasm</keyword>
<organism evidence="6 7">
    <name type="scientific">candidate division MSBL1 archaeon SCGC-AAA261G05</name>
    <dbReference type="NCBI Taxonomy" id="1698276"/>
    <lineage>
        <taxon>Archaea</taxon>
        <taxon>Methanobacteriati</taxon>
        <taxon>Methanobacteriota</taxon>
        <taxon>candidate division MSBL1</taxon>
    </lineage>
</organism>
<sequence length="303" mass="32585">MRINGVEIDDTFAEAFDMMASRILITAENERWALEAAREASGFATSVIECGIEAGIESKADPAETPDGRPGVNIMGTAMSKDGLRKQLRIRVGQCVMTSPTAACFNNLDEGEIVSIGKDLRYFGDGYQIPKRVSGDFSKDDKRLWRVPVMEGEFVVEEEFRIKEGAIGGGNFLVLGENTDSTLRASEKAVEAIKKVKGTITPFPGGIVRSGSKTTSKYSFLRASTNTAYCPTVKSIVESKISAGVNSVLEIVINGLSEAQVEKAMKVGIEAACTVGGIKMISAGNYGGTLGQHFFHLHDILEV</sequence>
<evidence type="ECO:0000256" key="1">
    <source>
        <dbReference type="ARBA" id="ARBA00006770"/>
    </source>
</evidence>
<reference evidence="6 7" key="1">
    <citation type="journal article" date="2016" name="Sci. Rep.">
        <title>Metabolic traits of an uncultured archaeal lineage -MSBL1- from brine pools of the Red Sea.</title>
        <authorList>
            <person name="Mwirichia R."/>
            <person name="Alam I."/>
            <person name="Rashid M."/>
            <person name="Vinu M."/>
            <person name="Ba-Alawi W."/>
            <person name="Anthony Kamau A."/>
            <person name="Kamanda Ngugi D."/>
            <person name="Goker M."/>
            <person name="Klenk H.P."/>
            <person name="Bajic V."/>
            <person name="Stingl U."/>
        </authorList>
    </citation>
    <scope>NUCLEOTIDE SEQUENCE [LARGE SCALE GENOMIC DNA]</scope>
    <source>
        <strain evidence="6">SCGC-AAA261G05</strain>
    </source>
</reference>
<dbReference type="NCBIfam" id="NF002554">
    <property type="entry name" value="PRK02114.1"/>
    <property type="match status" value="1"/>
</dbReference>
<comment type="subunit">
    <text evidence="3">Homotetramer.</text>
</comment>
<dbReference type="GO" id="GO:0030270">
    <property type="term" value="F:formylmethanofuran-tetrahydromethanopterin N-formyltransferase activity"/>
    <property type="evidence" value="ECO:0007669"/>
    <property type="project" value="UniProtKB-UniRule"/>
</dbReference>
<gene>
    <name evidence="3" type="primary">ftr</name>
    <name evidence="6" type="ORF">AKJ47_00955</name>
</gene>
<dbReference type="Pfam" id="PF01913">
    <property type="entry name" value="FTR"/>
    <property type="match status" value="1"/>
</dbReference>
<dbReference type="Proteomes" id="UP000070405">
    <property type="component" value="Unassembled WGS sequence"/>
</dbReference>